<proteinExistence type="predicted"/>
<dbReference type="EMBL" id="JAPCWZ010000005">
    <property type="protein sequence ID" value="KAK8862622.1"/>
    <property type="molecule type" value="Genomic_DNA"/>
</dbReference>
<accession>A0ABR2IGC8</accession>
<keyword evidence="2" id="KW-1185">Reference proteome</keyword>
<organism evidence="1 2">
    <name type="scientific">Apiospora arundinis</name>
    <dbReference type="NCBI Taxonomy" id="335852"/>
    <lineage>
        <taxon>Eukaryota</taxon>
        <taxon>Fungi</taxon>
        <taxon>Dikarya</taxon>
        <taxon>Ascomycota</taxon>
        <taxon>Pezizomycotina</taxon>
        <taxon>Sordariomycetes</taxon>
        <taxon>Xylariomycetidae</taxon>
        <taxon>Amphisphaeriales</taxon>
        <taxon>Apiosporaceae</taxon>
        <taxon>Apiospora</taxon>
    </lineage>
</organism>
<gene>
    <name evidence="1" type="ORF">PGQ11_008857</name>
</gene>
<evidence type="ECO:0000313" key="2">
    <source>
        <dbReference type="Proteomes" id="UP001390339"/>
    </source>
</evidence>
<protein>
    <submittedName>
        <fullName evidence="1">Uncharacterized protein</fullName>
    </submittedName>
</protein>
<dbReference type="Proteomes" id="UP001390339">
    <property type="component" value="Unassembled WGS sequence"/>
</dbReference>
<name>A0ABR2IGC8_9PEZI</name>
<sequence length="68" mass="7851">MPPTVKHNSKLLMQWYCCKCNDSSKGLTAKDDHCGVKHVVRTDPPKEDYHLRCGECTTFAEVMERPRK</sequence>
<evidence type="ECO:0000313" key="1">
    <source>
        <dbReference type="EMBL" id="KAK8862622.1"/>
    </source>
</evidence>
<reference evidence="1 2" key="1">
    <citation type="journal article" date="2024" name="IMA Fungus">
        <title>Apiospora arundinis, a panoply of carbohydrate-active enzymes and secondary metabolites.</title>
        <authorList>
            <person name="Sorensen T."/>
            <person name="Petersen C."/>
            <person name="Muurmann A.T."/>
            <person name="Christiansen J.V."/>
            <person name="Brundto M.L."/>
            <person name="Overgaard C.K."/>
            <person name="Boysen A.T."/>
            <person name="Wollenberg R.D."/>
            <person name="Larsen T.O."/>
            <person name="Sorensen J.L."/>
            <person name="Nielsen K.L."/>
            <person name="Sondergaard T.E."/>
        </authorList>
    </citation>
    <scope>NUCLEOTIDE SEQUENCE [LARGE SCALE GENOMIC DNA]</scope>
    <source>
        <strain evidence="1 2">AAU 773</strain>
    </source>
</reference>
<comment type="caution">
    <text evidence="1">The sequence shown here is derived from an EMBL/GenBank/DDBJ whole genome shotgun (WGS) entry which is preliminary data.</text>
</comment>